<feature type="domain" description="Thioredoxin" evidence="5">
    <location>
        <begin position="7"/>
        <end position="152"/>
    </location>
</feature>
<evidence type="ECO:0000313" key="6">
    <source>
        <dbReference type="EMBL" id="HED09679.1"/>
    </source>
</evidence>
<comment type="subcellular location">
    <subcellularLocation>
        <location evidence="1">Cell envelope</location>
    </subcellularLocation>
</comment>
<dbReference type="PANTHER" id="PTHR42852">
    <property type="entry name" value="THIOL:DISULFIDE INTERCHANGE PROTEIN DSBE"/>
    <property type="match status" value="1"/>
</dbReference>
<evidence type="ECO:0000256" key="1">
    <source>
        <dbReference type="ARBA" id="ARBA00004196"/>
    </source>
</evidence>
<dbReference type="Proteomes" id="UP000886005">
    <property type="component" value="Unassembled WGS sequence"/>
</dbReference>
<dbReference type="CDD" id="cd02966">
    <property type="entry name" value="TlpA_like_family"/>
    <property type="match status" value="1"/>
</dbReference>
<dbReference type="InterPro" id="IPR013740">
    <property type="entry name" value="Redoxin"/>
</dbReference>
<dbReference type="EMBL" id="DRLD01000091">
    <property type="protein sequence ID" value="HED09679.1"/>
    <property type="molecule type" value="Genomic_DNA"/>
</dbReference>
<dbReference type="Gene3D" id="3.40.30.10">
    <property type="entry name" value="Glutaredoxin"/>
    <property type="match status" value="1"/>
</dbReference>
<keyword evidence="2" id="KW-0201">Cytochrome c-type biogenesis</keyword>
<proteinExistence type="predicted"/>
<reference evidence="6" key="1">
    <citation type="journal article" date="2020" name="mSystems">
        <title>Genome- and Community-Level Interaction Insights into Carbon Utilization and Element Cycling Functions of Hydrothermarchaeota in Hydrothermal Sediment.</title>
        <authorList>
            <person name="Zhou Z."/>
            <person name="Liu Y."/>
            <person name="Xu W."/>
            <person name="Pan J."/>
            <person name="Luo Z.H."/>
            <person name="Li M."/>
        </authorList>
    </citation>
    <scope>NUCLEOTIDE SEQUENCE [LARGE SCALE GENOMIC DNA]</scope>
    <source>
        <strain evidence="6">HyVt-456</strain>
    </source>
</reference>
<keyword evidence="3" id="KW-1015">Disulfide bond</keyword>
<dbReference type="PANTHER" id="PTHR42852:SF6">
    <property type="entry name" value="THIOL:DISULFIDE INTERCHANGE PROTEIN DSBE"/>
    <property type="match status" value="1"/>
</dbReference>
<gene>
    <name evidence="6" type="ORF">ENJ10_03240</name>
</gene>
<keyword evidence="4" id="KW-0676">Redox-active center</keyword>
<sequence>RRNKFLLKAGDTAFNFYLPDEEGAYYNLSDFRGRLVLLNFWFPGCLPCVFEIPYERALHKRFENRDFMLINICLNRTRETVWKAALKRYNMSGLNLWANENWSGILGRNYDVTSFPRYVLIGEDGKIIDPYAKKPSTGLMSEIEKLLDPSAD</sequence>
<protein>
    <submittedName>
        <fullName evidence="6">TlpA family protein disulfide reductase</fullName>
    </submittedName>
</protein>
<dbReference type="GO" id="GO:0030313">
    <property type="term" value="C:cell envelope"/>
    <property type="evidence" value="ECO:0007669"/>
    <property type="project" value="UniProtKB-SubCell"/>
</dbReference>
<feature type="non-terminal residue" evidence="6">
    <location>
        <position position="1"/>
    </location>
</feature>
<dbReference type="InterPro" id="IPR036249">
    <property type="entry name" value="Thioredoxin-like_sf"/>
</dbReference>
<name>A0A7V1LKJ1_CALAY</name>
<dbReference type="Pfam" id="PF08534">
    <property type="entry name" value="Redoxin"/>
    <property type="match status" value="1"/>
</dbReference>
<evidence type="ECO:0000256" key="3">
    <source>
        <dbReference type="ARBA" id="ARBA00023157"/>
    </source>
</evidence>
<evidence type="ECO:0000256" key="2">
    <source>
        <dbReference type="ARBA" id="ARBA00022748"/>
    </source>
</evidence>
<dbReference type="GO" id="GO:0017004">
    <property type="term" value="P:cytochrome complex assembly"/>
    <property type="evidence" value="ECO:0007669"/>
    <property type="project" value="UniProtKB-KW"/>
</dbReference>
<dbReference type="InterPro" id="IPR050553">
    <property type="entry name" value="Thioredoxin_ResA/DsbE_sf"/>
</dbReference>
<dbReference type="AlphaFoldDB" id="A0A7V1LKJ1"/>
<evidence type="ECO:0000259" key="5">
    <source>
        <dbReference type="PROSITE" id="PS51352"/>
    </source>
</evidence>
<accession>A0A7V1LKJ1</accession>
<dbReference type="GO" id="GO:0016491">
    <property type="term" value="F:oxidoreductase activity"/>
    <property type="evidence" value="ECO:0007669"/>
    <property type="project" value="InterPro"/>
</dbReference>
<dbReference type="PROSITE" id="PS51352">
    <property type="entry name" value="THIOREDOXIN_2"/>
    <property type="match status" value="1"/>
</dbReference>
<dbReference type="SUPFAM" id="SSF52833">
    <property type="entry name" value="Thioredoxin-like"/>
    <property type="match status" value="1"/>
</dbReference>
<organism evidence="6">
    <name type="scientific">Caldithrix abyssi</name>
    <dbReference type="NCBI Taxonomy" id="187145"/>
    <lineage>
        <taxon>Bacteria</taxon>
        <taxon>Pseudomonadati</taxon>
        <taxon>Calditrichota</taxon>
        <taxon>Calditrichia</taxon>
        <taxon>Calditrichales</taxon>
        <taxon>Calditrichaceae</taxon>
        <taxon>Caldithrix</taxon>
    </lineage>
</organism>
<evidence type="ECO:0000256" key="4">
    <source>
        <dbReference type="ARBA" id="ARBA00023284"/>
    </source>
</evidence>
<comment type="caution">
    <text evidence="6">The sequence shown here is derived from an EMBL/GenBank/DDBJ whole genome shotgun (WGS) entry which is preliminary data.</text>
</comment>
<dbReference type="InterPro" id="IPR013766">
    <property type="entry name" value="Thioredoxin_domain"/>
</dbReference>